<protein>
    <submittedName>
        <fullName evidence="2">Uncharacterized protein</fullName>
    </submittedName>
</protein>
<evidence type="ECO:0000313" key="2">
    <source>
        <dbReference type="EMBL" id="CAC5367720.1"/>
    </source>
</evidence>
<gene>
    <name evidence="2" type="ORF">MCOR_7515</name>
</gene>
<name>A0A6J8AJV7_MYTCO</name>
<organism evidence="2 3">
    <name type="scientific">Mytilus coruscus</name>
    <name type="common">Sea mussel</name>
    <dbReference type="NCBI Taxonomy" id="42192"/>
    <lineage>
        <taxon>Eukaryota</taxon>
        <taxon>Metazoa</taxon>
        <taxon>Spiralia</taxon>
        <taxon>Lophotrochozoa</taxon>
        <taxon>Mollusca</taxon>
        <taxon>Bivalvia</taxon>
        <taxon>Autobranchia</taxon>
        <taxon>Pteriomorphia</taxon>
        <taxon>Mytilida</taxon>
        <taxon>Mytiloidea</taxon>
        <taxon>Mytilidae</taxon>
        <taxon>Mytilinae</taxon>
        <taxon>Mytilus</taxon>
    </lineage>
</organism>
<dbReference type="EMBL" id="CACVKT020001382">
    <property type="protein sequence ID" value="CAC5367720.1"/>
    <property type="molecule type" value="Genomic_DNA"/>
</dbReference>
<sequence>MKCDKSVNNESDLIYNELQPCSLQCSQNTYIQNNFDTEVTSNSSQDIVRQFFGPQSDHMANPFNYTLSTNMANQDPDPTNLVLQSNEDQFNGLPKDTFVTRLVQFCDNDAIALEQLRLQYFVIAKQRPNFPYASAILKKKTHATKIKERRAIGEFCDDLKEALSIKPSIRNTPCVNDFVTYTPQLFVDSSLRDTLIHVESSIIELKIAHENDKSALLCKIDNLQKQNVKLNDDFSKQKERMNNIQNQLNLARTANNKLNDSLACVKSELKSVSLKQVDLASENSNTTETMRSANSKIK</sequence>
<evidence type="ECO:0000313" key="3">
    <source>
        <dbReference type="Proteomes" id="UP000507470"/>
    </source>
</evidence>
<dbReference type="AlphaFoldDB" id="A0A6J8AJV7"/>
<keyword evidence="1" id="KW-0175">Coiled coil</keyword>
<reference evidence="2 3" key="1">
    <citation type="submission" date="2020-06" db="EMBL/GenBank/DDBJ databases">
        <authorList>
            <person name="Li R."/>
            <person name="Bekaert M."/>
        </authorList>
    </citation>
    <scope>NUCLEOTIDE SEQUENCE [LARGE SCALE GENOMIC DNA]</scope>
    <source>
        <strain evidence="3">wild</strain>
    </source>
</reference>
<dbReference type="Proteomes" id="UP000507470">
    <property type="component" value="Unassembled WGS sequence"/>
</dbReference>
<proteinExistence type="predicted"/>
<feature type="coiled-coil region" evidence="1">
    <location>
        <begin position="206"/>
        <end position="261"/>
    </location>
</feature>
<accession>A0A6J8AJV7</accession>
<evidence type="ECO:0000256" key="1">
    <source>
        <dbReference type="SAM" id="Coils"/>
    </source>
</evidence>
<keyword evidence="3" id="KW-1185">Reference proteome</keyword>
<dbReference type="OrthoDB" id="6171879at2759"/>